<organism evidence="6 7">
    <name type="scientific">Spirobacillus cienkowskii</name>
    <dbReference type="NCBI Taxonomy" id="495820"/>
    <lineage>
        <taxon>Bacteria</taxon>
        <taxon>Pseudomonadati</taxon>
        <taxon>Bdellovibrionota</taxon>
        <taxon>Oligoflexia</taxon>
        <taxon>Silvanigrellales</taxon>
        <taxon>Spirobacillus</taxon>
    </lineage>
</organism>
<dbReference type="PANTHER" id="PTHR43270">
    <property type="entry name" value="BETA-ALA-HIS DIPEPTIDASE"/>
    <property type="match status" value="1"/>
</dbReference>
<evidence type="ECO:0000256" key="2">
    <source>
        <dbReference type="ARBA" id="ARBA00022723"/>
    </source>
</evidence>
<keyword evidence="7" id="KW-1185">Reference proteome</keyword>
<dbReference type="InterPro" id="IPR051458">
    <property type="entry name" value="Cyt/Met_Dipeptidase"/>
</dbReference>
<proteinExistence type="predicted"/>
<evidence type="ECO:0000256" key="1">
    <source>
        <dbReference type="ARBA" id="ARBA00022670"/>
    </source>
</evidence>
<evidence type="ECO:0000313" key="6">
    <source>
        <dbReference type="EMBL" id="RDB36466.1"/>
    </source>
</evidence>
<protein>
    <submittedName>
        <fullName evidence="6">Dipeptidase</fullName>
    </submittedName>
</protein>
<sequence length="492" mass="53528">MLQSHHNHSATCGCTNEKGEPLFVTAPTPATQKALEYCEKNLSKELDVLKKLVKIPSVSLAGFDDNVVKLSAEATAHTLEQAGLENVEVLELQKGVHPYVYADWLHKPGAPTLLLYAHHDVQPPGREEKWNSHPFEPTEKNGRLYGRGTADDKAGIIAHTAAISAYLKTLGELPVNVKVIIEGEEEIGSHHLAQFVKAHKQKLTADGIIVTDCANVDSGIPSITTALRGLVAVDIEVEALEHPVHSGIWGGILPDPVVALSHILASLTDEQGNIKVKGILDSIKSLTPSEKSQFASLKMESIARNATGLLKELSFLDAEHNFAERLWRYPSLSINAVQSGSRKLVSNIIQDAAWARVSIRIVPDMQPQDVLQKLTQHIQAHCPKGFRLKVTPESASNWWAISNPNADVYQIAARSLEKGYGHTAQFIGCGATIPFVQPLSATFGGIPAILVGVEDPYTNAHSENESLLLSDFKSTLFGQIHMLADLAKFQKV</sequence>
<dbReference type="Gene3D" id="3.40.630.10">
    <property type="entry name" value="Zn peptidases"/>
    <property type="match status" value="1"/>
</dbReference>
<reference evidence="6" key="1">
    <citation type="submission" date="2018-04" db="EMBL/GenBank/DDBJ databases">
        <title>Draft genome sequence of the Candidatus Spirobacillus cienkowskii, a pathogen of freshwater Daphnia species, reconstructed from hemolymph metagenomic reads.</title>
        <authorList>
            <person name="Bresciani L."/>
            <person name="Lemos L.N."/>
            <person name="Wale N."/>
            <person name="Lin J.Y."/>
            <person name="Fernandes G.R."/>
            <person name="Duffy M.A."/>
            <person name="Rodrigues J.M."/>
        </authorList>
    </citation>
    <scope>NUCLEOTIDE SEQUENCE [LARGE SCALE GENOMIC DNA]</scope>
    <source>
        <strain evidence="6">Binning01</strain>
    </source>
</reference>
<dbReference type="GO" id="GO:0008233">
    <property type="term" value="F:peptidase activity"/>
    <property type="evidence" value="ECO:0007669"/>
    <property type="project" value="UniProtKB-KW"/>
</dbReference>
<keyword evidence="3" id="KW-0378">Hydrolase</keyword>
<dbReference type="Pfam" id="PF01546">
    <property type="entry name" value="Peptidase_M20"/>
    <property type="match status" value="1"/>
</dbReference>
<dbReference type="InterPro" id="IPR011650">
    <property type="entry name" value="Peptidase_M20_dimer"/>
</dbReference>
<name>A0A369KZ40_9BACT</name>
<feature type="domain" description="Peptidase M20 dimerisation" evidence="5">
    <location>
        <begin position="226"/>
        <end position="384"/>
    </location>
</feature>
<feature type="compositionally biased region" description="Basic and acidic residues" evidence="4">
    <location>
        <begin position="125"/>
        <end position="142"/>
    </location>
</feature>
<dbReference type="GO" id="GO:0006508">
    <property type="term" value="P:proteolysis"/>
    <property type="evidence" value="ECO:0007669"/>
    <property type="project" value="UniProtKB-KW"/>
</dbReference>
<dbReference type="AlphaFoldDB" id="A0A369KZ40"/>
<dbReference type="Proteomes" id="UP000253934">
    <property type="component" value="Unassembled WGS sequence"/>
</dbReference>
<dbReference type="SUPFAM" id="SSF53187">
    <property type="entry name" value="Zn-dependent exopeptidases"/>
    <property type="match status" value="1"/>
</dbReference>
<evidence type="ECO:0000313" key="7">
    <source>
        <dbReference type="Proteomes" id="UP000253934"/>
    </source>
</evidence>
<feature type="region of interest" description="Disordered" evidence="4">
    <location>
        <begin position="125"/>
        <end position="144"/>
    </location>
</feature>
<dbReference type="GO" id="GO:0046872">
    <property type="term" value="F:metal ion binding"/>
    <property type="evidence" value="ECO:0007669"/>
    <property type="project" value="UniProtKB-KW"/>
</dbReference>
<dbReference type="Pfam" id="PF07687">
    <property type="entry name" value="M20_dimer"/>
    <property type="match status" value="1"/>
</dbReference>
<comment type="caution">
    <text evidence="6">The sequence shown here is derived from an EMBL/GenBank/DDBJ whole genome shotgun (WGS) entry which is preliminary data.</text>
</comment>
<evidence type="ECO:0000256" key="4">
    <source>
        <dbReference type="SAM" id="MobiDB-lite"/>
    </source>
</evidence>
<evidence type="ECO:0000256" key="3">
    <source>
        <dbReference type="ARBA" id="ARBA00022801"/>
    </source>
</evidence>
<keyword evidence="2" id="KW-0479">Metal-binding</keyword>
<accession>A0A369KZ40</accession>
<dbReference type="PANTHER" id="PTHR43270:SF12">
    <property type="entry name" value="SUCCINYL-DIAMINOPIMELATE DESUCCINYLASE"/>
    <property type="match status" value="1"/>
</dbReference>
<gene>
    <name evidence="6" type="ORF">DCC88_04875</name>
</gene>
<dbReference type="InterPro" id="IPR002933">
    <property type="entry name" value="Peptidase_M20"/>
</dbReference>
<dbReference type="Gene3D" id="3.30.70.360">
    <property type="match status" value="1"/>
</dbReference>
<dbReference type="EMBL" id="QOVW01000060">
    <property type="protein sequence ID" value="RDB36466.1"/>
    <property type="molecule type" value="Genomic_DNA"/>
</dbReference>
<keyword evidence="1" id="KW-0645">Protease</keyword>
<dbReference type="NCBIfam" id="NF005914">
    <property type="entry name" value="PRK07907.1"/>
    <property type="match status" value="1"/>
</dbReference>
<evidence type="ECO:0000259" key="5">
    <source>
        <dbReference type="Pfam" id="PF07687"/>
    </source>
</evidence>